<dbReference type="OrthoDB" id="1467485at2"/>
<protein>
    <submittedName>
        <fullName evidence="2">PorT family protein</fullName>
    </submittedName>
</protein>
<accession>A0A2S7ITK8</accession>
<reference evidence="3" key="1">
    <citation type="submission" date="2018-02" db="EMBL/GenBank/DDBJ databases">
        <title>Genome sequencing of Solimonas sp. HR-BB.</title>
        <authorList>
            <person name="Lee Y."/>
            <person name="Jeon C.O."/>
        </authorList>
    </citation>
    <scope>NUCLEOTIDE SEQUENCE [LARGE SCALE GENOMIC DNA]</scope>
    <source>
        <strain evidence="3">HR-U</strain>
    </source>
</reference>
<sequence length="220" mass="25666">MPAVKAQNTIYQRKHLEFYDDKTVHYGFFFGLPNTRFQVKHSDQYNTQDSVRSMHSPNSMGFRMGFLMNVYLSPRLDFRFSPLTLSIYSRPVDLTYTNGTEQRLTRESTWVEFPFMLKYKSERRGNTRMYAVAGFRAGLEANVRRKQNINRGVGQLATRSADFSVEYGVGLERFFEYFKFTPELHFSHGIANLIQPTNSVANRGISRLTSHTVTIYLMFE</sequence>
<organism evidence="2 3">
    <name type="scientific">Siphonobacter curvatus</name>
    <dbReference type="NCBI Taxonomy" id="2094562"/>
    <lineage>
        <taxon>Bacteria</taxon>
        <taxon>Pseudomonadati</taxon>
        <taxon>Bacteroidota</taxon>
        <taxon>Cytophagia</taxon>
        <taxon>Cytophagales</taxon>
        <taxon>Cytophagaceae</taxon>
        <taxon>Siphonobacter</taxon>
    </lineage>
</organism>
<dbReference type="Pfam" id="PF13568">
    <property type="entry name" value="OMP_b-brl_2"/>
    <property type="match status" value="1"/>
</dbReference>
<feature type="domain" description="Outer membrane protein beta-barrel" evidence="1">
    <location>
        <begin position="17"/>
        <end position="194"/>
    </location>
</feature>
<name>A0A2S7ITK8_9BACT</name>
<evidence type="ECO:0000313" key="2">
    <source>
        <dbReference type="EMBL" id="PQA60930.1"/>
    </source>
</evidence>
<dbReference type="EMBL" id="PTRA01000001">
    <property type="protein sequence ID" value="PQA60930.1"/>
    <property type="molecule type" value="Genomic_DNA"/>
</dbReference>
<dbReference type="AlphaFoldDB" id="A0A2S7ITK8"/>
<comment type="caution">
    <text evidence="2">The sequence shown here is derived from an EMBL/GenBank/DDBJ whole genome shotgun (WGS) entry which is preliminary data.</text>
</comment>
<keyword evidence="3" id="KW-1185">Reference proteome</keyword>
<gene>
    <name evidence="2" type="ORF">C5O19_00235</name>
</gene>
<dbReference type="Proteomes" id="UP000239590">
    <property type="component" value="Unassembled WGS sequence"/>
</dbReference>
<dbReference type="InterPro" id="IPR025665">
    <property type="entry name" value="Beta-barrel_OMP_2"/>
</dbReference>
<evidence type="ECO:0000313" key="3">
    <source>
        <dbReference type="Proteomes" id="UP000239590"/>
    </source>
</evidence>
<proteinExistence type="predicted"/>
<evidence type="ECO:0000259" key="1">
    <source>
        <dbReference type="Pfam" id="PF13568"/>
    </source>
</evidence>